<evidence type="ECO:0000313" key="4">
    <source>
        <dbReference type="Proteomes" id="UP001321760"/>
    </source>
</evidence>
<keyword evidence="1" id="KW-0732">Signal</keyword>
<dbReference type="InterPro" id="IPR018535">
    <property type="entry name" value="DUF1996"/>
</dbReference>
<dbReference type="AlphaFoldDB" id="A0AAV9GEA7"/>
<dbReference type="EMBL" id="MU865954">
    <property type="protein sequence ID" value="KAK4446785.1"/>
    <property type="molecule type" value="Genomic_DNA"/>
</dbReference>
<dbReference type="PANTHER" id="PTHR43662">
    <property type="match status" value="1"/>
</dbReference>
<keyword evidence="4" id="KW-1185">Reference proteome</keyword>
<accession>A0AAV9GEA7</accession>
<feature type="domain" description="DUF1996" evidence="2">
    <location>
        <begin position="32"/>
        <end position="281"/>
    </location>
</feature>
<evidence type="ECO:0000256" key="1">
    <source>
        <dbReference type="SAM" id="SignalP"/>
    </source>
</evidence>
<name>A0AAV9GEA7_9PEZI</name>
<evidence type="ECO:0000259" key="2">
    <source>
        <dbReference type="Pfam" id="PF09362"/>
    </source>
</evidence>
<dbReference type="Pfam" id="PF09362">
    <property type="entry name" value="DUF1996"/>
    <property type="match status" value="1"/>
</dbReference>
<reference evidence="3" key="2">
    <citation type="submission" date="2023-05" db="EMBL/GenBank/DDBJ databases">
        <authorList>
            <consortium name="Lawrence Berkeley National Laboratory"/>
            <person name="Steindorff A."/>
            <person name="Hensen N."/>
            <person name="Bonometti L."/>
            <person name="Westerberg I."/>
            <person name="Brannstrom I.O."/>
            <person name="Guillou S."/>
            <person name="Cros-Aarteil S."/>
            <person name="Calhoun S."/>
            <person name="Haridas S."/>
            <person name="Kuo A."/>
            <person name="Mondo S."/>
            <person name="Pangilinan J."/>
            <person name="Riley R."/>
            <person name="Labutti K."/>
            <person name="Andreopoulos B."/>
            <person name="Lipzen A."/>
            <person name="Chen C."/>
            <person name="Yanf M."/>
            <person name="Daum C."/>
            <person name="Ng V."/>
            <person name="Clum A."/>
            <person name="Ohm R."/>
            <person name="Martin F."/>
            <person name="Silar P."/>
            <person name="Natvig D."/>
            <person name="Lalanne C."/>
            <person name="Gautier V."/>
            <person name="Ament-Velasquez S.L."/>
            <person name="Kruys A."/>
            <person name="Hutchinson M.I."/>
            <person name="Powell A.J."/>
            <person name="Barry K."/>
            <person name="Miller A.N."/>
            <person name="Grigoriev I.V."/>
            <person name="Debuchy R."/>
            <person name="Gladieux P."/>
            <person name="Thoren M.H."/>
            <person name="Johannesson H."/>
        </authorList>
    </citation>
    <scope>NUCLEOTIDE SEQUENCE</scope>
    <source>
        <strain evidence="3">PSN243</strain>
    </source>
</reference>
<reference evidence="3" key="1">
    <citation type="journal article" date="2023" name="Mol. Phylogenet. Evol.">
        <title>Genome-scale phylogeny and comparative genomics of the fungal order Sordariales.</title>
        <authorList>
            <person name="Hensen N."/>
            <person name="Bonometti L."/>
            <person name="Westerberg I."/>
            <person name="Brannstrom I.O."/>
            <person name="Guillou S."/>
            <person name="Cros-Aarteil S."/>
            <person name="Calhoun S."/>
            <person name="Haridas S."/>
            <person name="Kuo A."/>
            <person name="Mondo S."/>
            <person name="Pangilinan J."/>
            <person name="Riley R."/>
            <person name="LaButti K."/>
            <person name="Andreopoulos B."/>
            <person name="Lipzen A."/>
            <person name="Chen C."/>
            <person name="Yan M."/>
            <person name="Daum C."/>
            <person name="Ng V."/>
            <person name="Clum A."/>
            <person name="Steindorff A."/>
            <person name="Ohm R.A."/>
            <person name="Martin F."/>
            <person name="Silar P."/>
            <person name="Natvig D.O."/>
            <person name="Lalanne C."/>
            <person name="Gautier V."/>
            <person name="Ament-Velasquez S.L."/>
            <person name="Kruys A."/>
            <person name="Hutchinson M.I."/>
            <person name="Powell A.J."/>
            <person name="Barry K."/>
            <person name="Miller A.N."/>
            <person name="Grigoriev I.V."/>
            <person name="Debuchy R."/>
            <person name="Gladieux P."/>
            <person name="Hiltunen Thoren M."/>
            <person name="Johannesson H."/>
        </authorList>
    </citation>
    <scope>NUCLEOTIDE SEQUENCE</scope>
    <source>
        <strain evidence="3">PSN243</strain>
    </source>
</reference>
<gene>
    <name evidence="3" type="ORF">QBC34DRAFT_145366</name>
</gene>
<comment type="caution">
    <text evidence="3">The sequence shown here is derived from an EMBL/GenBank/DDBJ whole genome shotgun (WGS) entry which is preliminary data.</text>
</comment>
<dbReference type="Proteomes" id="UP001321760">
    <property type="component" value="Unassembled WGS sequence"/>
</dbReference>
<proteinExistence type="predicted"/>
<sequence length="338" mass="37545">MHITSLAALALAAPATALLRFGCSQLTVVRVDPLVNPGASPSPHLHQIIGGNAFNVTMDPSIDIAKTATCTTCQFSEDFSNYWTAVLFFRARNGSYHRVPIIPNLGFEGSKGGMTVYYMQDGLANYAQTSKVTAFRPGFRQLVGEASYRTKEQARRFRQITYTCLDTMSTRYPETLHLPTRPCAAGIMANVRFPTCWDGKNLDSPDHMAHMAYPETGTFESGGPCPASHPVRVPQLMYETIWDTRMFNDKEMWPEDGSQPFVWSMNDRTGYGSHGDYIFGWLDDSLQKAMDTPCYVNCPTLKTQTIQKGNECSVDLDFKEPIDGWLDAIPGMPETAAS</sequence>
<organism evidence="3 4">
    <name type="scientific">Podospora aff. communis PSN243</name>
    <dbReference type="NCBI Taxonomy" id="3040156"/>
    <lineage>
        <taxon>Eukaryota</taxon>
        <taxon>Fungi</taxon>
        <taxon>Dikarya</taxon>
        <taxon>Ascomycota</taxon>
        <taxon>Pezizomycotina</taxon>
        <taxon>Sordariomycetes</taxon>
        <taxon>Sordariomycetidae</taxon>
        <taxon>Sordariales</taxon>
        <taxon>Podosporaceae</taxon>
        <taxon>Podospora</taxon>
    </lineage>
</organism>
<feature type="signal peptide" evidence="1">
    <location>
        <begin position="1"/>
        <end position="17"/>
    </location>
</feature>
<protein>
    <recommendedName>
        <fullName evidence="2">DUF1996 domain-containing protein</fullName>
    </recommendedName>
</protein>
<dbReference type="PANTHER" id="PTHR43662:SF13">
    <property type="entry name" value="DUF1996 DOMAIN-CONTAINING PROTEIN"/>
    <property type="match status" value="1"/>
</dbReference>
<feature type="chain" id="PRO_5043462898" description="DUF1996 domain-containing protein" evidence="1">
    <location>
        <begin position="18"/>
        <end position="338"/>
    </location>
</feature>
<evidence type="ECO:0000313" key="3">
    <source>
        <dbReference type="EMBL" id="KAK4446785.1"/>
    </source>
</evidence>